<dbReference type="EMBL" id="JAYMYR010000006">
    <property type="protein sequence ID" value="KAK7355496.1"/>
    <property type="molecule type" value="Genomic_DNA"/>
</dbReference>
<comment type="caution">
    <text evidence="2">The sequence shown here is derived from an EMBL/GenBank/DDBJ whole genome shotgun (WGS) entry which is preliminary data.</text>
</comment>
<gene>
    <name evidence="2" type="ORF">VNO80_14752</name>
</gene>
<sequence>MLKRPKKGSNEREKKEDEEVLVIEGTEFERDLSVKFGVHISDKDNVAWDQEILESLTRFLSSGTKDWVISSFSKRSQKLENLQETANPSQGAAIANPSLITLFFLKFGLEKDGYKNKSHSHTYIHTQHHKHTLGHGMGP</sequence>
<keyword evidence="3" id="KW-1185">Reference proteome</keyword>
<organism evidence="2 3">
    <name type="scientific">Phaseolus coccineus</name>
    <name type="common">Scarlet runner bean</name>
    <name type="synonym">Phaseolus multiflorus</name>
    <dbReference type="NCBI Taxonomy" id="3886"/>
    <lineage>
        <taxon>Eukaryota</taxon>
        <taxon>Viridiplantae</taxon>
        <taxon>Streptophyta</taxon>
        <taxon>Embryophyta</taxon>
        <taxon>Tracheophyta</taxon>
        <taxon>Spermatophyta</taxon>
        <taxon>Magnoliopsida</taxon>
        <taxon>eudicotyledons</taxon>
        <taxon>Gunneridae</taxon>
        <taxon>Pentapetalae</taxon>
        <taxon>rosids</taxon>
        <taxon>fabids</taxon>
        <taxon>Fabales</taxon>
        <taxon>Fabaceae</taxon>
        <taxon>Papilionoideae</taxon>
        <taxon>50 kb inversion clade</taxon>
        <taxon>NPAAA clade</taxon>
        <taxon>indigoferoid/millettioid clade</taxon>
        <taxon>Phaseoleae</taxon>
        <taxon>Phaseolus</taxon>
    </lineage>
</organism>
<dbReference type="Proteomes" id="UP001374584">
    <property type="component" value="Unassembled WGS sequence"/>
</dbReference>
<reference evidence="2 3" key="1">
    <citation type="submission" date="2024-01" db="EMBL/GenBank/DDBJ databases">
        <title>The genomes of 5 underutilized Papilionoideae crops provide insights into root nodulation and disease resistanc.</title>
        <authorList>
            <person name="Jiang F."/>
        </authorList>
    </citation>
    <scope>NUCLEOTIDE SEQUENCE [LARGE SCALE GENOMIC DNA]</scope>
    <source>
        <strain evidence="2">JINMINGXINNONG_FW02</strain>
        <tissue evidence="2">Leaves</tissue>
    </source>
</reference>
<dbReference type="InterPro" id="IPR022740">
    <property type="entry name" value="Polyphenol_oxidase_C"/>
</dbReference>
<name>A0AAN9MKB2_PHACN</name>
<evidence type="ECO:0000313" key="3">
    <source>
        <dbReference type="Proteomes" id="UP001374584"/>
    </source>
</evidence>
<dbReference type="AlphaFoldDB" id="A0AAN9MKB2"/>
<proteinExistence type="predicted"/>
<dbReference type="GO" id="GO:0004097">
    <property type="term" value="F:catechol oxidase activity"/>
    <property type="evidence" value="ECO:0007669"/>
    <property type="project" value="InterPro"/>
</dbReference>
<dbReference type="Pfam" id="PF12143">
    <property type="entry name" value="PPO1_KFDV"/>
    <property type="match status" value="1"/>
</dbReference>
<accession>A0AAN9MKB2</accession>
<evidence type="ECO:0000259" key="1">
    <source>
        <dbReference type="Pfam" id="PF12143"/>
    </source>
</evidence>
<protein>
    <recommendedName>
        <fullName evidence="1">Polyphenol oxidase C-terminal domain-containing protein</fullName>
    </recommendedName>
</protein>
<feature type="domain" description="Polyphenol oxidase C-terminal" evidence="1">
    <location>
        <begin position="2"/>
        <end position="53"/>
    </location>
</feature>
<evidence type="ECO:0000313" key="2">
    <source>
        <dbReference type="EMBL" id="KAK7355496.1"/>
    </source>
</evidence>